<feature type="active site" description="Nucleophile" evidence="1">
    <location>
        <position position="11"/>
    </location>
</feature>
<evidence type="ECO:0000256" key="1">
    <source>
        <dbReference type="HAMAP-Rule" id="MF_01375"/>
    </source>
</evidence>
<keyword evidence="1" id="KW-0460">Magnesium</keyword>
<comment type="catalytic activity">
    <reaction evidence="1">
        <text>phosphonoacetaldehyde + H2O = acetaldehyde + phosphate + H(+)</text>
        <dbReference type="Rhea" id="RHEA:18905"/>
        <dbReference type="ChEBI" id="CHEBI:15343"/>
        <dbReference type="ChEBI" id="CHEBI:15377"/>
        <dbReference type="ChEBI" id="CHEBI:15378"/>
        <dbReference type="ChEBI" id="CHEBI:43474"/>
        <dbReference type="ChEBI" id="CHEBI:58383"/>
        <dbReference type="EC" id="3.11.1.1"/>
    </reaction>
</comment>
<dbReference type="InterPro" id="IPR023214">
    <property type="entry name" value="HAD_sf"/>
</dbReference>
<dbReference type="PANTHER" id="PTHR43434">
    <property type="entry name" value="PHOSPHOGLYCOLATE PHOSPHATASE"/>
    <property type="match status" value="1"/>
</dbReference>
<comment type="subunit">
    <text evidence="1">Homodimer.</text>
</comment>
<protein>
    <recommendedName>
        <fullName evidence="1">Phosphonoacetaldehyde hydrolase</fullName>
        <shortName evidence="1">Phosphonatase</shortName>
        <ecNumber evidence="1">3.11.1.1</ecNumber>
    </recommendedName>
    <alternativeName>
        <fullName evidence="1">Phosphonoacetaldehyde phosphonohydrolase</fullName>
    </alternativeName>
</protein>
<name>A0ABY5VG73_9FIRM</name>
<dbReference type="GO" id="GO:0050194">
    <property type="term" value="F:phosphonoacetaldehyde hydrolase activity"/>
    <property type="evidence" value="ECO:0007669"/>
    <property type="project" value="UniProtKB-EC"/>
</dbReference>
<sequence>MNGRLEGIIFDWAGTTVDYGCFAPVQAFVEVFRHYGVDPTMDEVRQPMGMLKIDHIRTMLAMPRIRQEWVLKHGDAPGDEHAQAMYGLFEEKLFGILQDFAVPKPGVTQLTEELRARGIAIGSTTGYTDEMMRVVAPAAKSRGYEPDVWFTPDSTGQKGRPYPYMIFRNMEALGLTDVRNVVKAGDTVSDIREGKHAGVWTVGVISGSSEMGLTRQEYETLDSEERRQREDKVRETFLAAGADQVILHLEELLDLI</sequence>
<dbReference type="EMBL" id="CP102290">
    <property type="protein sequence ID" value="UWP58941.1"/>
    <property type="molecule type" value="Genomic_DNA"/>
</dbReference>
<feature type="binding site" evidence="1">
    <location>
        <position position="186"/>
    </location>
    <ligand>
        <name>Mg(2+)</name>
        <dbReference type="ChEBI" id="CHEBI:18420"/>
    </ligand>
</feature>
<feature type="binding site" evidence="1">
    <location>
        <position position="13"/>
    </location>
    <ligand>
        <name>Mg(2+)</name>
        <dbReference type="ChEBI" id="CHEBI:18420"/>
    </ligand>
</feature>
<comment type="function">
    <text evidence="1">Involved in phosphonate degradation.</text>
</comment>
<evidence type="ECO:0000313" key="3">
    <source>
        <dbReference type="Proteomes" id="UP001060164"/>
    </source>
</evidence>
<dbReference type="InterPro" id="IPR006323">
    <property type="entry name" value="Phosphonoacetald_hydro"/>
</dbReference>
<proteinExistence type="inferred from homology"/>
<feature type="binding site" evidence="1">
    <location>
        <position position="11"/>
    </location>
    <ligand>
        <name>Mg(2+)</name>
        <dbReference type="ChEBI" id="CHEBI:18420"/>
    </ligand>
</feature>
<evidence type="ECO:0000313" key="2">
    <source>
        <dbReference type="EMBL" id="UWP58941.1"/>
    </source>
</evidence>
<keyword evidence="1" id="KW-0704">Schiff base</keyword>
<dbReference type="Gene3D" id="1.10.150.240">
    <property type="entry name" value="Putative phosphatase, domain 2"/>
    <property type="match status" value="1"/>
</dbReference>
<dbReference type="SFLD" id="SFLDG01129">
    <property type="entry name" value="C1.5:_HAD__Beta-PGM__Phosphata"/>
    <property type="match status" value="1"/>
</dbReference>
<dbReference type="SFLD" id="SFLDS00003">
    <property type="entry name" value="Haloacid_Dehalogenase"/>
    <property type="match status" value="1"/>
</dbReference>
<gene>
    <name evidence="1" type="primary">phnX</name>
    <name evidence="2" type="ORF">NQ502_16440</name>
</gene>
<keyword evidence="1 2" id="KW-0378">Hydrolase</keyword>
<dbReference type="PANTHER" id="PTHR43434:SF19">
    <property type="entry name" value="PHOSPHONOACETALDEHYDE HYDROLASE"/>
    <property type="match status" value="1"/>
</dbReference>
<reference evidence="2" key="1">
    <citation type="journal article" date="2022" name="Cell">
        <title>Design, construction, and in vivo augmentation of a complex gut microbiome.</title>
        <authorList>
            <person name="Cheng A.G."/>
            <person name="Ho P.Y."/>
            <person name="Aranda-Diaz A."/>
            <person name="Jain S."/>
            <person name="Yu F.B."/>
            <person name="Meng X."/>
            <person name="Wang M."/>
            <person name="Iakiviak M."/>
            <person name="Nagashima K."/>
            <person name="Zhao A."/>
            <person name="Murugkar P."/>
            <person name="Patil A."/>
            <person name="Atabakhsh K."/>
            <person name="Weakley A."/>
            <person name="Yan J."/>
            <person name="Brumbaugh A.R."/>
            <person name="Higginbottom S."/>
            <person name="Dimas A."/>
            <person name="Shiver A.L."/>
            <person name="Deutschbauer A."/>
            <person name="Neff N."/>
            <person name="Sonnenburg J.L."/>
            <person name="Huang K.C."/>
            <person name="Fischbach M.A."/>
        </authorList>
    </citation>
    <scope>NUCLEOTIDE SEQUENCE</scope>
    <source>
        <strain evidence="2">DSM 19829</strain>
    </source>
</reference>
<keyword evidence="3" id="KW-1185">Reference proteome</keyword>
<dbReference type="Proteomes" id="UP001060164">
    <property type="component" value="Chromosome"/>
</dbReference>
<dbReference type="HAMAP" id="MF_01375">
    <property type="entry name" value="PhnX"/>
    <property type="match status" value="1"/>
</dbReference>
<dbReference type="EC" id="3.11.1.1" evidence="1"/>
<feature type="active site" description="Schiff-base intermediate with substrate" evidence="1">
    <location>
        <position position="52"/>
    </location>
</feature>
<dbReference type="Pfam" id="PF00702">
    <property type="entry name" value="Hydrolase"/>
    <property type="match status" value="1"/>
</dbReference>
<accession>A0ABY5VG73</accession>
<dbReference type="CDD" id="cd02586">
    <property type="entry name" value="HAD_PHN"/>
    <property type="match status" value="1"/>
</dbReference>
<dbReference type="InterPro" id="IPR023198">
    <property type="entry name" value="PGP-like_dom2"/>
</dbReference>
<dbReference type="InterPro" id="IPR050155">
    <property type="entry name" value="HAD-like_hydrolase_sf"/>
</dbReference>
<organism evidence="2 3">
    <name type="scientific">Ruminococcus gauvreauii</name>
    <dbReference type="NCBI Taxonomy" id="438033"/>
    <lineage>
        <taxon>Bacteria</taxon>
        <taxon>Bacillati</taxon>
        <taxon>Bacillota</taxon>
        <taxon>Clostridia</taxon>
        <taxon>Eubacteriales</taxon>
        <taxon>Oscillospiraceae</taxon>
        <taxon>Ruminococcus</taxon>
    </lineage>
</organism>
<dbReference type="RefSeq" id="WP_028527309.1">
    <property type="nucleotide sequence ID" value="NZ_CABLBR010000001.1"/>
</dbReference>
<comment type="similarity">
    <text evidence="1">Belongs to the HAD-like hydrolase superfamily. PhnX family.</text>
</comment>
<dbReference type="Gene3D" id="3.40.50.1000">
    <property type="entry name" value="HAD superfamily/HAD-like"/>
    <property type="match status" value="1"/>
</dbReference>
<dbReference type="SUPFAM" id="SSF56784">
    <property type="entry name" value="HAD-like"/>
    <property type="match status" value="1"/>
</dbReference>
<dbReference type="NCBIfam" id="TIGR01422">
    <property type="entry name" value="phosphonatase"/>
    <property type="match status" value="1"/>
</dbReference>
<dbReference type="InterPro" id="IPR036412">
    <property type="entry name" value="HAD-like_sf"/>
</dbReference>
<keyword evidence="1" id="KW-0479">Metal-binding</keyword>
<comment type="cofactor">
    <cofactor evidence="1">
        <name>Mg(2+)</name>
        <dbReference type="ChEBI" id="CHEBI:18420"/>
    </cofactor>
    <text evidence="1">Binds 1 Mg(2+) ion per subunit.</text>
</comment>